<gene>
    <name evidence="11" type="ORF">IQ241_19170</name>
</gene>
<comment type="cofactor">
    <cofactor evidence="1">
        <name>Mg(2+)</name>
        <dbReference type="ChEBI" id="CHEBI:18420"/>
    </cofactor>
</comment>
<dbReference type="PANTHER" id="PTHR33571:SF12">
    <property type="entry name" value="BSL3053 PROTEIN"/>
    <property type="match status" value="1"/>
</dbReference>
<evidence type="ECO:0000256" key="8">
    <source>
        <dbReference type="ARBA" id="ARBA00022842"/>
    </source>
</evidence>
<dbReference type="Gene3D" id="3.30.460.10">
    <property type="entry name" value="Beta Polymerase, domain 2"/>
    <property type="match status" value="1"/>
</dbReference>
<evidence type="ECO:0000256" key="7">
    <source>
        <dbReference type="ARBA" id="ARBA00022840"/>
    </source>
</evidence>
<name>A0A8J7AZP7_9CYAN</name>
<organism evidence="11 12">
    <name type="scientific">Vasconcelosia minhoensis LEGE 07310</name>
    <dbReference type="NCBI Taxonomy" id="915328"/>
    <lineage>
        <taxon>Bacteria</taxon>
        <taxon>Bacillati</taxon>
        <taxon>Cyanobacteriota</taxon>
        <taxon>Cyanophyceae</taxon>
        <taxon>Nodosilineales</taxon>
        <taxon>Cymatolegaceae</taxon>
        <taxon>Vasconcelosia</taxon>
        <taxon>Vasconcelosia minhoensis</taxon>
    </lineage>
</organism>
<keyword evidence="4" id="KW-0548">Nucleotidyltransferase</keyword>
<dbReference type="Pfam" id="PF01909">
    <property type="entry name" value="NTP_transf_2"/>
    <property type="match status" value="1"/>
</dbReference>
<dbReference type="GO" id="GO:0016779">
    <property type="term" value="F:nucleotidyltransferase activity"/>
    <property type="evidence" value="ECO:0007669"/>
    <property type="project" value="UniProtKB-KW"/>
</dbReference>
<keyword evidence="5" id="KW-0479">Metal-binding</keyword>
<keyword evidence="7" id="KW-0067">ATP-binding</keyword>
<dbReference type="InterPro" id="IPR052038">
    <property type="entry name" value="Type-VII_TA_antitoxin"/>
</dbReference>
<dbReference type="SUPFAM" id="SSF81301">
    <property type="entry name" value="Nucleotidyltransferase"/>
    <property type="match status" value="1"/>
</dbReference>
<evidence type="ECO:0000313" key="12">
    <source>
        <dbReference type="Proteomes" id="UP000636505"/>
    </source>
</evidence>
<evidence type="ECO:0000256" key="1">
    <source>
        <dbReference type="ARBA" id="ARBA00001946"/>
    </source>
</evidence>
<feature type="domain" description="Polymerase nucleotidyl transferase" evidence="10">
    <location>
        <begin position="10"/>
        <end position="99"/>
    </location>
</feature>
<reference evidence="11" key="1">
    <citation type="submission" date="2020-10" db="EMBL/GenBank/DDBJ databases">
        <authorList>
            <person name="Castelo-Branco R."/>
            <person name="Eusebio N."/>
            <person name="Adriana R."/>
            <person name="Vieira A."/>
            <person name="Brugerolle De Fraissinette N."/>
            <person name="Rezende De Castro R."/>
            <person name="Schneider M.P."/>
            <person name="Vasconcelos V."/>
            <person name="Leao P.N."/>
        </authorList>
    </citation>
    <scope>NUCLEOTIDE SEQUENCE</scope>
    <source>
        <strain evidence="11">LEGE 07310</strain>
    </source>
</reference>
<evidence type="ECO:0000256" key="4">
    <source>
        <dbReference type="ARBA" id="ARBA00022695"/>
    </source>
</evidence>
<keyword evidence="2" id="KW-1277">Toxin-antitoxin system</keyword>
<dbReference type="GO" id="GO:0005524">
    <property type="term" value="F:ATP binding"/>
    <property type="evidence" value="ECO:0007669"/>
    <property type="project" value="UniProtKB-KW"/>
</dbReference>
<proteinExistence type="inferred from homology"/>
<keyword evidence="8" id="KW-0460">Magnesium</keyword>
<keyword evidence="12" id="KW-1185">Reference proteome</keyword>
<evidence type="ECO:0000256" key="6">
    <source>
        <dbReference type="ARBA" id="ARBA00022741"/>
    </source>
</evidence>
<sequence>MPLVRLNVSRNLVENFCRRWKVSELSLFGSILRDDFQTHSDVDILAAFAPEAAWDLLDLVNMQQELEGIFNRKVDLLEKRAIESSDNWIRRQEILSSAQVIYSQAHELAG</sequence>
<dbReference type="EMBL" id="JADEXG010000055">
    <property type="protein sequence ID" value="MBE9079392.1"/>
    <property type="molecule type" value="Genomic_DNA"/>
</dbReference>
<comment type="caution">
    <text evidence="11">The sequence shown here is derived from an EMBL/GenBank/DDBJ whole genome shotgun (WGS) entry which is preliminary data.</text>
</comment>
<protein>
    <submittedName>
        <fullName evidence="11">Nucleotidyltransferase domain-containing protein</fullName>
    </submittedName>
</protein>
<dbReference type="CDD" id="cd05403">
    <property type="entry name" value="NT_KNTase_like"/>
    <property type="match status" value="1"/>
</dbReference>
<comment type="similarity">
    <text evidence="9">Belongs to the MntA antitoxin family.</text>
</comment>
<evidence type="ECO:0000256" key="9">
    <source>
        <dbReference type="ARBA" id="ARBA00038276"/>
    </source>
</evidence>
<evidence type="ECO:0000256" key="2">
    <source>
        <dbReference type="ARBA" id="ARBA00022649"/>
    </source>
</evidence>
<evidence type="ECO:0000256" key="3">
    <source>
        <dbReference type="ARBA" id="ARBA00022679"/>
    </source>
</evidence>
<dbReference type="PANTHER" id="PTHR33571">
    <property type="entry name" value="SSL8005 PROTEIN"/>
    <property type="match status" value="1"/>
</dbReference>
<evidence type="ECO:0000313" key="11">
    <source>
        <dbReference type="EMBL" id="MBE9079392.1"/>
    </source>
</evidence>
<dbReference type="Proteomes" id="UP000636505">
    <property type="component" value="Unassembled WGS sequence"/>
</dbReference>
<accession>A0A8J7AZP7</accession>
<dbReference type="AlphaFoldDB" id="A0A8J7AZP7"/>
<keyword evidence="6" id="KW-0547">Nucleotide-binding</keyword>
<evidence type="ECO:0000259" key="10">
    <source>
        <dbReference type="Pfam" id="PF01909"/>
    </source>
</evidence>
<dbReference type="GO" id="GO:0046872">
    <property type="term" value="F:metal ion binding"/>
    <property type="evidence" value="ECO:0007669"/>
    <property type="project" value="UniProtKB-KW"/>
</dbReference>
<dbReference type="InterPro" id="IPR043519">
    <property type="entry name" value="NT_sf"/>
</dbReference>
<evidence type="ECO:0000256" key="5">
    <source>
        <dbReference type="ARBA" id="ARBA00022723"/>
    </source>
</evidence>
<keyword evidence="3" id="KW-0808">Transferase</keyword>
<dbReference type="InterPro" id="IPR002934">
    <property type="entry name" value="Polymerase_NTP_transf_dom"/>
</dbReference>